<protein>
    <submittedName>
        <fullName evidence="1">Uncharacterized protein</fullName>
    </submittedName>
</protein>
<keyword evidence="2" id="KW-1185">Reference proteome</keyword>
<proteinExistence type="predicted"/>
<reference evidence="1 2" key="1">
    <citation type="journal article" date="2022" name="Hortic Res">
        <title>A haplotype resolved chromosomal level avocado genome allows analysis of novel avocado genes.</title>
        <authorList>
            <person name="Nath O."/>
            <person name="Fletcher S.J."/>
            <person name="Hayward A."/>
            <person name="Shaw L.M."/>
            <person name="Masouleh A.K."/>
            <person name="Furtado A."/>
            <person name="Henry R.J."/>
            <person name="Mitter N."/>
        </authorList>
    </citation>
    <scope>NUCLEOTIDE SEQUENCE [LARGE SCALE GENOMIC DNA]</scope>
    <source>
        <strain evidence="2">cv. Hass</strain>
    </source>
</reference>
<evidence type="ECO:0000313" key="2">
    <source>
        <dbReference type="Proteomes" id="UP001234297"/>
    </source>
</evidence>
<comment type="caution">
    <text evidence="1">The sequence shown here is derived from an EMBL/GenBank/DDBJ whole genome shotgun (WGS) entry which is preliminary data.</text>
</comment>
<organism evidence="1 2">
    <name type="scientific">Persea americana</name>
    <name type="common">Avocado</name>
    <dbReference type="NCBI Taxonomy" id="3435"/>
    <lineage>
        <taxon>Eukaryota</taxon>
        <taxon>Viridiplantae</taxon>
        <taxon>Streptophyta</taxon>
        <taxon>Embryophyta</taxon>
        <taxon>Tracheophyta</taxon>
        <taxon>Spermatophyta</taxon>
        <taxon>Magnoliopsida</taxon>
        <taxon>Magnoliidae</taxon>
        <taxon>Laurales</taxon>
        <taxon>Lauraceae</taxon>
        <taxon>Persea</taxon>
    </lineage>
</organism>
<accession>A0ACC2KZ86</accession>
<evidence type="ECO:0000313" key="1">
    <source>
        <dbReference type="EMBL" id="KAJ8626113.1"/>
    </source>
</evidence>
<dbReference type="EMBL" id="CM056814">
    <property type="protein sequence ID" value="KAJ8626113.1"/>
    <property type="molecule type" value="Genomic_DNA"/>
</dbReference>
<sequence>MANWSEISQDLLETISNFCSLPEYIRMGAVCKSWLFHLRNTSYFARQLPWLMMLPNHDETNANALPIPTNVHHFFSLSEQRIYTIHLPEMSGNRRCCGAFNNGWLMTVDEKLEIGLFNPWSRIQVQLPHQSTFAEQHFADEGYDMESLRDLHIRKASLSDDGNMVMIVYGVGDLGFCRIGDGAWTTVDREEFLFKDVVFSKGHFYALSDQGSVCLCQIDENNDVAPSLERDVYLGDDHSQLVFPHTTVGFEVHEVVSEHGKPSKSPKKVQSLGDLVLFVGYNSPMIFTARRFLELKGNRIYFTDNYYQRYLTEPYGCRDLGIFNMEDGTVEPLFPNRFHPPLSPPLWIATPPYSLPRD</sequence>
<gene>
    <name evidence="1" type="ORF">MRB53_019420</name>
</gene>
<name>A0ACC2KZ86_PERAE</name>
<dbReference type="Proteomes" id="UP001234297">
    <property type="component" value="Chromosome 6"/>
</dbReference>